<dbReference type="Proteomes" id="UP000198599">
    <property type="component" value="Unassembled WGS sequence"/>
</dbReference>
<evidence type="ECO:0000259" key="6">
    <source>
        <dbReference type="Pfam" id="PF07992"/>
    </source>
</evidence>
<dbReference type="PANTHER" id="PTHR42913:SF3">
    <property type="entry name" value="64 KDA MITOCHONDRIAL NADH DEHYDROGENASE (EUROFUNG)"/>
    <property type="match status" value="1"/>
</dbReference>
<name>A0A1I5FP75_9RHOB</name>
<evidence type="ECO:0000256" key="3">
    <source>
        <dbReference type="ARBA" id="ARBA00022630"/>
    </source>
</evidence>
<accession>A0A1I5FP75</accession>
<dbReference type="GO" id="GO:0019646">
    <property type="term" value="P:aerobic electron transport chain"/>
    <property type="evidence" value="ECO:0007669"/>
    <property type="project" value="TreeGrafter"/>
</dbReference>
<evidence type="ECO:0000256" key="1">
    <source>
        <dbReference type="ARBA" id="ARBA00001974"/>
    </source>
</evidence>
<sequence>MNQAFTKMNDTFESGREAANQNLSANQVVKRPRVVIIGGGFGGLAAAKALEKTEADVFLIDRSNHHLFQPLLYQVATAALSPADIASATRVMFSKTSNVSVVMDEVTGIDAAQRQVTARNSGSIHYDFLILATGAEYSFFGNDAWAAHAPVLKSIDDALHIRARLLAAFEVAERCDDPEEIRRLLTFALVGGGPTGIEMAGAIAELARTALSGNFRRISEEDVRILLVEAGSTLLGACRNSQSQVALEALRELGVEVLLGKAVEHIDAHGLVVDGSPIASANVIWCAGTQARPAGAWIGAATARNKAIIVGPDCAIANHPEIFAIGDLASYTGSDGNTLPGLAPVAKQQGRYVAKVIAARIKRRSAPRAFRYRNWGTMAVIGRAKAVADFGWIRLNGFPAWLAWSLVHLMLLIDFRSRGAVYLNWTWAWVTRGRAARILTSPDATQSTHKLSTPVSM</sequence>
<keyword evidence="8" id="KW-1185">Reference proteome</keyword>
<evidence type="ECO:0000256" key="4">
    <source>
        <dbReference type="ARBA" id="ARBA00022827"/>
    </source>
</evidence>
<dbReference type="EMBL" id="FOVP01000021">
    <property type="protein sequence ID" value="SFO25564.1"/>
    <property type="molecule type" value="Genomic_DNA"/>
</dbReference>
<dbReference type="Gene3D" id="3.50.50.100">
    <property type="match status" value="1"/>
</dbReference>
<reference evidence="8" key="1">
    <citation type="submission" date="2016-10" db="EMBL/GenBank/DDBJ databases">
        <authorList>
            <person name="Varghese N."/>
            <person name="Submissions S."/>
        </authorList>
    </citation>
    <scope>NUCLEOTIDE SEQUENCE [LARGE SCALE GENOMIC DNA]</scope>
    <source>
        <strain evidence="8">DSM 28463</strain>
    </source>
</reference>
<keyword evidence="4" id="KW-0274">FAD</keyword>
<organism evidence="7 8">
    <name type="scientific">Roseovarius lutimaris</name>
    <dbReference type="NCBI Taxonomy" id="1005928"/>
    <lineage>
        <taxon>Bacteria</taxon>
        <taxon>Pseudomonadati</taxon>
        <taxon>Pseudomonadota</taxon>
        <taxon>Alphaproteobacteria</taxon>
        <taxon>Rhodobacterales</taxon>
        <taxon>Roseobacteraceae</taxon>
        <taxon>Roseovarius</taxon>
    </lineage>
</organism>
<evidence type="ECO:0000256" key="5">
    <source>
        <dbReference type="ARBA" id="ARBA00023002"/>
    </source>
</evidence>
<dbReference type="SUPFAM" id="SSF51905">
    <property type="entry name" value="FAD/NAD(P)-binding domain"/>
    <property type="match status" value="2"/>
</dbReference>
<keyword evidence="3" id="KW-0285">Flavoprotein</keyword>
<dbReference type="InterPro" id="IPR036188">
    <property type="entry name" value="FAD/NAD-bd_sf"/>
</dbReference>
<dbReference type="GO" id="GO:0003955">
    <property type="term" value="F:NAD(P)H dehydrogenase (quinone) activity"/>
    <property type="evidence" value="ECO:0007669"/>
    <property type="project" value="TreeGrafter"/>
</dbReference>
<dbReference type="InterPro" id="IPR051169">
    <property type="entry name" value="NADH-Q_oxidoreductase"/>
</dbReference>
<keyword evidence="5" id="KW-0560">Oxidoreductase</keyword>
<dbReference type="RefSeq" id="WP_218145683.1">
    <property type="nucleotide sequence ID" value="NZ_FOVP01000021.1"/>
</dbReference>
<dbReference type="PRINTS" id="PR00368">
    <property type="entry name" value="FADPNR"/>
</dbReference>
<evidence type="ECO:0000256" key="2">
    <source>
        <dbReference type="ARBA" id="ARBA00005272"/>
    </source>
</evidence>
<evidence type="ECO:0000313" key="8">
    <source>
        <dbReference type="Proteomes" id="UP000198599"/>
    </source>
</evidence>
<dbReference type="STRING" id="1005928.SAMN04487859_12116"/>
<comment type="cofactor">
    <cofactor evidence="1">
        <name>FAD</name>
        <dbReference type="ChEBI" id="CHEBI:57692"/>
    </cofactor>
</comment>
<dbReference type="PANTHER" id="PTHR42913">
    <property type="entry name" value="APOPTOSIS-INDUCING FACTOR 1"/>
    <property type="match status" value="1"/>
</dbReference>
<feature type="domain" description="FAD/NAD(P)-binding" evidence="6">
    <location>
        <begin position="33"/>
        <end position="350"/>
    </location>
</feature>
<protein>
    <submittedName>
        <fullName evidence="7">NADH dehydrogenase</fullName>
    </submittedName>
</protein>
<gene>
    <name evidence="7" type="ORF">SAMN04487859_12116</name>
</gene>
<dbReference type="InterPro" id="IPR023753">
    <property type="entry name" value="FAD/NAD-binding_dom"/>
</dbReference>
<proteinExistence type="inferred from homology"/>
<dbReference type="Pfam" id="PF07992">
    <property type="entry name" value="Pyr_redox_2"/>
    <property type="match status" value="1"/>
</dbReference>
<dbReference type="AlphaFoldDB" id="A0A1I5FP75"/>
<dbReference type="PRINTS" id="PR00411">
    <property type="entry name" value="PNDRDTASEI"/>
</dbReference>
<comment type="similarity">
    <text evidence="2">Belongs to the NADH dehydrogenase family.</text>
</comment>
<evidence type="ECO:0000313" key="7">
    <source>
        <dbReference type="EMBL" id="SFO25564.1"/>
    </source>
</evidence>